<dbReference type="EMBL" id="LVXZ01000013">
    <property type="protein sequence ID" value="OAP93235.1"/>
    <property type="molecule type" value="Genomic_DNA"/>
</dbReference>
<dbReference type="AlphaFoldDB" id="A0A179BPL4"/>
<dbReference type="RefSeq" id="WP_064217924.1">
    <property type="nucleotide sequence ID" value="NZ_LVXZ01000013.1"/>
</dbReference>
<sequence length="85" mass="9444">MISQNPLIAVVVVVFILYLAWIILRSLLKIAIFGFIALVVLGFAMNAHQDQQTPQSVFQMTKSWATSGANEIARLIRQNQTGKIS</sequence>
<keyword evidence="3" id="KW-1185">Reference proteome</keyword>
<gene>
    <name evidence="2" type="ORF">A4H96_01365</name>
</gene>
<name>A0A179BPL4_ACIFR</name>
<reference evidence="2 3" key="1">
    <citation type="submission" date="2016-04" db="EMBL/GenBank/DDBJ databases">
        <title>Acidithiobacillus ferrooxidans genome sequencing and assembly.</title>
        <authorList>
            <person name="Zhou Z."/>
        </authorList>
    </citation>
    <scope>NUCLEOTIDE SEQUENCE [LARGE SCALE GENOMIC DNA]</scope>
    <source>
        <strain evidence="2 3">BY0502</strain>
    </source>
</reference>
<evidence type="ECO:0000256" key="1">
    <source>
        <dbReference type="SAM" id="Phobius"/>
    </source>
</evidence>
<keyword evidence="1" id="KW-1133">Transmembrane helix</keyword>
<keyword evidence="1" id="KW-0472">Membrane</keyword>
<proteinExistence type="predicted"/>
<evidence type="ECO:0000313" key="2">
    <source>
        <dbReference type="EMBL" id="OAP93235.1"/>
    </source>
</evidence>
<feature type="transmembrane region" description="Helical" evidence="1">
    <location>
        <begin position="7"/>
        <end position="24"/>
    </location>
</feature>
<evidence type="ECO:0000313" key="3">
    <source>
        <dbReference type="Proteomes" id="UP000078302"/>
    </source>
</evidence>
<comment type="caution">
    <text evidence="2">The sequence shown here is derived from an EMBL/GenBank/DDBJ whole genome shotgun (WGS) entry which is preliminary data.</text>
</comment>
<protein>
    <submittedName>
        <fullName evidence="2">Uncharacterized protein</fullName>
    </submittedName>
</protein>
<accession>A0A179BPL4</accession>
<keyword evidence="1" id="KW-0812">Transmembrane</keyword>
<organism evidence="2 3">
    <name type="scientific">Acidithiobacillus ferrooxidans</name>
    <name type="common">Thiobacillus ferrooxidans</name>
    <dbReference type="NCBI Taxonomy" id="920"/>
    <lineage>
        <taxon>Bacteria</taxon>
        <taxon>Pseudomonadati</taxon>
        <taxon>Pseudomonadota</taxon>
        <taxon>Acidithiobacillia</taxon>
        <taxon>Acidithiobacillales</taxon>
        <taxon>Acidithiobacillaceae</taxon>
        <taxon>Acidithiobacillus</taxon>
    </lineage>
</organism>
<feature type="transmembrane region" description="Helical" evidence="1">
    <location>
        <begin position="30"/>
        <end position="47"/>
    </location>
</feature>
<dbReference type="Proteomes" id="UP000078302">
    <property type="component" value="Unassembled WGS sequence"/>
</dbReference>